<keyword evidence="1" id="KW-0175">Coiled coil</keyword>
<accession>A0A2W6MVD9</accession>
<protein>
    <submittedName>
        <fullName evidence="2">Uncharacterized protein</fullName>
    </submittedName>
</protein>
<dbReference type="RefSeq" id="WP_111229522.1">
    <property type="nucleotide sequence ID" value="NZ_NBIU01000007.1"/>
</dbReference>
<sequence>MCFLKNPKSFKCYHKCEFILRRDYEFWIIHNYFQSGVNNAIKSTTSPLSWSNFGIIDDTLTKSSQLANNGFNFGDFLGSSAFSNSLSAFGAASSILGGISGYKNAKKALGEQKRMNDLLENQYNIENKRYNELKSERDAATKEIRDAAKLYKLPTERE</sequence>
<evidence type="ECO:0000313" key="2">
    <source>
        <dbReference type="EMBL" id="PZT48494.1"/>
    </source>
</evidence>
<reference evidence="2 3" key="1">
    <citation type="submission" date="2017-03" db="EMBL/GenBank/DDBJ databases">
        <title>Genomic and clinical evidence uncovers the enterohepatic species Helicobacter valdiviensis as a potential human intestinal pathogen.</title>
        <authorList>
            <person name="Fresia P."/>
            <person name="Jara R."/>
            <person name="Sierra R."/>
            <person name="Ferres I."/>
            <person name="Greif G."/>
            <person name="Iraola G."/>
            <person name="Collado L."/>
        </authorList>
    </citation>
    <scope>NUCLEOTIDE SEQUENCE [LARGE SCALE GENOMIC DNA]</scope>
    <source>
        <strain evidence="2 3">WBE14</strain>
    </source>
</reference>
<evidence type="ECO:0000256" key="1">
    <source>
        <dbReference type="SAM" id="Coils"/>
    </source>
</evidence>
<feature type="coiled-coil region" evidence="1">
    <location>
        <begin position="102"/>
        <end position="150"/>
    </location>
</feature>
<proteinExistence type="predicted"/>
<name>A0A2W6MVD9_9HELI</name>
<keyword evidence="3" id="KW-1185">Reference proteome</keyword>
<evidence type="ECO:0000313" key="3">
    <source>
        <dbReference type="Proteomes" id="UP000249746"/>
    </source>
</evidence>
<dbReference type="OrthoDB" id="9985481at2"/>
<organism evidence="2 3">
    <name type="scientific">Helicobacter valdiviensis</name>
    <dbReference type="NCBI Taxonomy" id="1458358"/>
    <lineage>
        <taxon>Bacteria</taxon>
        <taxon>Pseudomonadati</taxon>
        <taxon>Campylobacterota</taxon>
        <taxon>Epsilonproteobacteria</taxon>
        <taxon>Campylobacterales</taxon>
        <taxon>Helicobacteraceae</taxon>
        <taxon>Helicobacter</taxon>
    </lineage>
</organism>
<gene>
    <name evidence="2" type="ORF">B6S12_03970</name>
</gene>
<dbReference type="AlphaFoldDB" id="A0A2W6MVD9"/>
<dbReference type="Proteomes" id="UP000249746">
    <property type="component" value="Unassembled WGS sequence"/>
</dbReference>
<comment type="caution">
    <text evidence="2">The sequence shown here is derived from an EMBL/GenBank/DDBJ whole genome shotgun (WGS) entry which is preliminary data.</text>
</comment>
<dbReference type="EMBL" id="NBIU01000007">
    <property type="protein sequence ID" value="PZT48494.1"/>
    <property type="molecule type" value="Genomic_DNA"/>
</dbReference>